<evidence type="ECO:0000313" key="1">
    <source>
        <dbReference type="EMBL" id="CAH1183874.1"/>
    </source>
</evidence>
<dbReference type="InterPro" id="IPR022048">
    <property type="entry name" value="Envelope_fusion-like"/>
</dbReference>
<sequence length="300" mass="35207">MNKLATNQLVLKSRILQIEAAVREQDLTKTGMYLLINLHTTFIQLIEVLDTILRIIEELETAITFAKIAVLHPFIIEPEDLLQELQYISEYLDDAILPYSPDREHIIIFEKIINIKAYQTNTKIVFILEVPIVEPEYYNYYHLYSFPVHAEQDSYQIIIPETEFLYLNEHHYIFSNEPCQEVIPGEAMCALPEANPIDQRTPCEVNLILFTKKYENCRPQHIKLRDKKIQKINSNQWLGIFPNETTVKSICHKEDQALISKQRHEVLCIKPPCIQIAATTKPDAWRYSRLPWNLAKMQDR</sequence>
<evidence type="ECO:0000313" key="2">
    <source>
        <dbReference type="Proteomes" id="UP001153737"/>
    </source>
</evidence>
<dbReference type="EMBL" id="OU896715">
    <property type="protein sequence ID" value="CAH1183874.1"/>
    <property type="molecule type" value="Genomic_DNA"/>
</dbReference>
<protein>
    <submittedName>
        <fullName evidence="1">Uncharacterized protein</fullName>
    </submittedName>
</protein>
<reference evidence="1" key="1">
    <citation type="submission" date="2022-01" db="EMBL/GenBank/DDBJ databases">
        <authorList>
            <person name="King R."/>
        </authorList>
    </citation>
    <scope>NUCLEOTIDE SEQUENCE</scope>
</reference>
<organism evidence="1 2">
    <name type="scientific">Phaedon cochleariae</name>
    <name type="common">Mustard beetle</name>
    <dbReference type="NCBI Taxonomy" id="80249"/>
    <lineage>
        <taxon>Eukaryota</taxon>
        <taxon>Metazoa</taxon>
        <taxon>Ecdysozoa</taxon>
        <taxon>Arthropoda</taxon>
        <taxon>Hexapoda</taxon>
        <taxon>Insecta</taxon>
        <taxon>Pterygota</taxon>
        <taxon>Neoptera</taxon>
        <taxon>Endopterygota</taxon>
        <taxon>Coleoptera</taxon>
        <taxon>Polyphaga</taxon>
        <taxon>Cucujiformia</taxon>
        <taxon>Chrysomeloidea</taxon>
        <taxon>Chrysomelidae</taxon>
        <taxon>Chrysomelinae</taxon>
        <taxon>Chrysomelini</taxon>
        <taxon>Phaedon</taxon>
    </lineage>
</organism>
<dbReference type="Proteomes" id="UP001153737">
    <property type="component" value="Chromosome 9"/>
</dbReference>
<name>A0A9P0DUK8_PHACE</name>
<gene>
    <name evidence="1" type="ORF">PHAECO_LOCUS12409</name>
</gene>
<accession>A0A9P0DUK8</accession>
<reference evidence="1" key="2">
    <citation type="submission" date="2022-10" db="EMBL/GenBank/DDBJ databases">
        <authorList>
            <consortium name="ENA_rothamsted_submissions"/>
            <consortium name="culmorum"/>
            <person name="King R."/>
        </authorList>
    </citation>
    <scope>NUCLEOTIDE SEQUENCE</scope>
</reference>
<keyword evidence="2" id="KW-1185">Reference proteome</keyword>
<dbReference type="AlphaFoldDB" id="A0A9P0DUK8"/>
<dbReference type="OrthoDB" id="6778670at2759"/>
<dbReference type="Pfam" id="PF12259">
    <property type="entry name" value="Baculo_F"/>
    <property type="match status" value="1"/>
</dbReference>
<proteinExistence type="predicted"/>